<dbReference type="PANTHER" id="PTHR43022:SF1">
    <property type="entry name" value="PROTEIN SMF"/>
    <property type="match status" value="1"/>
</dbReference>
<evidence type="ECO:0000313" key="5">
    <source>
        <dbReference type="Proteomes" id="UP000198420"/>
    </source>
</evidence>
<protein>
    <submittedName>
        <fullName evidence="4">DNA processing protein</fullName>
    </submittedName>
</protein>
<dbReference type="Gene3D" id="3.40.50.450">
    <property type="match status" value="1"/>
</dbReference>
<sequence length="403" mass="42554">MSDERTARATLTAVAEPGDAFLNRMIDHCGPENALEAVRTTRLPQGLSATPQEVRRLDNWRIRLIAAEPDQDMAVCARFRGRLVCPGEPEWPTTLDDLGAGRPYALWLRGPGDLRYSCLRSVAVVGSRAASPYGLRAAADFASELADQGWTVISGGALGIDAAAHRGSLAADGPTVAVLANGVDVPYPASNEGLFAEMARRSLLVSESPPGTHPHRLRFLVRNRVIAALSRGTVIVEAEARSGALNTAGWAARLGRVVMAVPGPITSRSSIGCHRLLREEGATLVTRPEEIIEAVGRIGADLAPPPATPVLPRDRLEPVTRSVLEAFPARGAAGPAQLAVKAGVDLNTVNAKLGLLAAGGFIERTPSGWRLTKSGRSNSPPAVRSADPPPLPHAGNDHPQEPR</sequence>
<name>A0A238YWD0_9ACTN</name>
<accession>A0A238YWD0</accession>
<dbReference type="Proteomes" id="UP000198420">
    <property type="component" value="Unassembled WGS sequence"/>
</dbReference>
<dbReference type="PANTHER" id="PTHR43022">
    <property type="entry name" value="PROTEIN SMF"/>
    <property type="match status" value="1"/>
</dbReference>
<dbReference type="Pfam" id="PF02481">
    <property type="entry name" value="DNA_processg_A"/>
    <property type="match status" value="1"/>
</dbReference>
<dbReference type="RefSeq" id="WP_089312868.1">
    <property type="nucleotide sequence ID" value="NZ_FZNP01000006.1"/>
</dbReference>
<reference evidence="5" key="1">
    <citation type="submission" date="2017-06" db="EMBL/GenBank/DDBJ databases">
        <authorList>
            <person name="Varghese N."/>
            <person name="Submissions S."/>
        </authorList>
    </citation>
    <scope>NUCLEOTIDE SEQUENCE [LARGE SCALE GENOMIC DNA]</scope>
    <source>
        <strain evidence="5">DSM 44485</strain>
    </source>
</reference>
<feature type="domain" description="Smf/DprA SLOG" evidence="3">
    <location>
        <begin position="83"/>
        <end position="295"/>
    </location>
</feature>
<dbReference type="InterPro" id="IPR057666">
    <property type="entry name" value="DrpA_SLOG"/>
</dbReference>
<dbReference type="AlphaFoldDB" id="A0A238YWD0"/>
<evidence type="ECO:0000256" key="1">
    <source>
        <dbReference type="ARBA" id="ARBA00006525"/>
    </source>
</evidence>
<dbReference type="OrthoDB" id="9785707at2"/>
<evidence type="ECO:0000313" key="4">
    <source>
        <dbReference type="EMBL" id="SNR75606.1"/>
    </source>
</evidence>
<dbReference type="SUPFAM" id="SSF102405">
    <property type="entry name" value="MCP/YpsA-like"/>
    <property type="match status" value="1"/>
</dbReference>
<keyword evidence="5" id="KW-1185">Reference proteome</keyword>
<evidence type="ECO:0000259" key="3">
    <source>
        <dbReference type="Pfam" id="PF02481"/>
    </source>
</evidence>
<evidence type="ECO:0000256" key="2">
    <source>
        <dbReference type="SAM" id="MobiDB-lite"/>
    </source>
</evidence>
<feature type="region of interest" description="Disordered" evidence="2">
    <location>
        <begin position="366"/>
        <end position="403"/>
    </location>
</feature>
<dbReference type="GO" id="GO:0009294">
    <property type="term" value="P:DNA-mediated transformation"/>
    <property type="evidence" value="ECO:0007669"/>
    <property type="project" value="InterPro"/>
</dbReference>
<dbReference type="NCBIfam" id="TIGR00732">
    <property type="entry name" value="dprA"/>
    <property type="match status" value="1"/>
</dbReference>
<dbReference type="InterPro" id="IPR003488">
    <property type="entry name" value="DprA"/>
</dbReference>
<organism evidence="4 5">
    <name type="scientific">Actinomadura mexicana</name>
    <dbReference type="NCBI Taxonomy" id="134959"/>
    <lineage>
        <taxon>Bacteria</taxon>
        <taxon>Bacillati</taxon>
        <taxon>Actinomycetota</taxon>
        <taxon>Actinomycetes</taxon>
        <taxon>Streptosporangiales</taxon>
        <taxon>Thermomonosporaceae</taxon>
        <taxon>Actinomadura</taxon>
    </lineage>
</organism>
<comment type="similarity">
    <text evidence="1">Belongs to the DprA/Smf family.</text>
</comment>
<proteinExistence type="inferred from homology"/>
<gene>
    <name evidence="4" type="ORF">SAMN06265355_106299</name>
</gene>
<dbReference type="EMBL" id="FZNP01000006">
    <property type="protein sequence ID" value="SNR75606.1"/>
    <property type="molecule type" value="Genomic_DNA"/>
</dbReference>